<sequence>MSSSLSFTLQEIMTISQYFKTTEDFIRLQLVKKSFSCLTDLFKENPISSPIFRYITTQNLYSREDKIIPNLSCYIIHYKVNYNEYLLLKKDRFYFKHIEYSKSDREKTKGKIPQEITCIGEKCFYNCDRLSSINIPDSVTSIEYSGFKNCLRLSSIYLPSRLLKLKSNCFENCQSLKVISFPSTLTSIPDACLWKCYSLTSIQFPSNLSSLGVNSLSQCTSLISFSLPPHLEVIGDAAFWGCCSIRRILFPSSVSSVGKGAFWSCANLFQVSVSLHSTPIKYGVGCFRGCKILSQVEGAKQINW</sequence>
<organism evidence="2">
    <name type="scientific">Entamoeba dispar (strain ATCC PRA-260 / SAW760)</name>
    <dbReference type="NCBI Taxonomy" id="370354"/>
    <lineage>
        <taxon>Eukaryota</taxon>
        <taxon>Amoebozoa</taxon>
        <taxon>Evosea</taxon>
        <taxon>Archamoebae</taxon>
        <taxon>Mastigamoebida</taxon>
        <taxon>Entamoebidae</taxon>
        <taxon>Entamoeba</taxon>
    </lineage>
</organism>
<dbReference type="RefSeq" id="XP_001734009.1">
    <property type="nucleotide sequence ID" value="XM_001733957.1"/>
</dbReference>
<keyword evidence="2" id="KW-1185">Reference proteome</keyword>
<dbReference type="PANTHER" id="PTHR45661">
    <property type="entry name" value="SURFACE ANTIGEN"/>
    <property type="match status" value="1"/>
</dbReference>
<gene>
    <name evidence="1" type="ORF">EDI_297960</name>
</gene>
<dbReference type="Proteomes" id="UP000008076">
    <property type="component" value="Unassembled WGS sequence"/>
</dbReference>
<dbReference type="OrthoDB" id="25727at2759"/>
<dbReference type="EMBL" id="DS547907">
    <property type="protein sequence ID" value="EDR29824.1"/>
    <property type="molecule type" value="Genomic_DNA"/>
</dbReference>
<accession>B0E6J1</accession>
<dbReference type="VEuPathDB" id="AmoebaDB:EDI_297960"/>
<dbReference type="AlphaFoldDB" id="B0E6J1"/>
<name>B0E6J1_ENTDS</name>
<evidence type="ECO:0000313" key="2">
    <source>
        <dbReference type="Proteomes" id="UP000008076"/>
    </source>
</evidence>
<dbReference type="eggNOG" id="ENOG502RDXN">
    <property type="taxonomic scope" value="Eukaryota"/>
</dbReference>
<dbReference type="InterPro" id="IPR026906">
    <property type="entry name" value="LRR_5"/>
</dbReference>
<dbReference type="SUPFAM" id="SSF52058">
    <property type="entry name" value="L domain-like"/>
    <property type="match status" value="1"/>
</dbReference>
<evidence type="ECO:0008006" key="3">
    <source>
        <dbReference type="Google" id="ProtNLM"/>
    </source>
</evidence>
<dbReference type="KEGG" id="edi:EDI_297960"/>
<proteinExistence type="predicted"/>
<dbReference type="OMA" id="IHYKVNY"/>
<dbReference type="InterPro" id="IPR032675">
    <property type="entry name" value="LRR_dom_sf"/>
</dbReference>
<dbReference type="GeneID" id="5878904"/>
<evidence type="ECO:0000313" key="1">
    <source>
        <dbReference type="EMBL" id="EDR29824.1"/>
    </source>
</evidence>
<dbReference type="Gene3D" id="3.80.10.10">
    <property type="entry name" value="Ribonuclease Inhibitor"/>
    <property type="match status" value="1"/>
</dbReference>
<dbReference type="Pfam" id="PF13306">
    <property type="entry name" value="LRR_5"/>
    <property type="match status" value="1"/>
</dbReference>
<protein>
    <recommendedName>
        <fullName evidence="3">Leucine rich repeat containing protein BspA family protein</fullName>
    </recommendedName>
</protein>
<dbReference type="PANTHER" id="PTHR45661:SF3">
    <property type="entry name" value="IG-LIKE DOMAIN-CONTAINING PROTEIN"/>
    <property type="match status" value="1"/>
</dbReference>
<dbReference type="InterPro" id="IPR053139">
    <property type="entry name" value="Surface_bspA-like"/>
</dbReference>
<reference evidence="2" key="1">
    <citation type="submission" date="2007-12" db="EMBL/GenBank/DDBJ databases">
        <title>Annotation of Entamoeba dispar SAW760.</title>
        <authorList>
            <person name="Lorenzi H."/>
            <person name="Inman J."/>
            <person name="Schobel S."/>
            <person name="Amedeo P."/>
            <person name="Caler E."/>
        </authorList>
    </citation>
    <scope>NUCLEOTIDE SEQUENCE [LARGE SCALE GENOMIC DNA]</scope>
    <source>
        <strain evidence="2">ATCC PRA-260 / SAW760</strain>
    </source>
</reference>